<dbReference type="AlphaFoldDB" id="A0A512DUA2"/>
<name>A0A512DUA2_9PROT</name>
<sequence length="84" mass="9316">MRYVALRQQRLERHQQIEIDTREIDPPVWGWMPSTILPGILPGRGADRPQTGTFDARSETGLHDLLSPCIFHGGPVVGPSACLV</sequence>
<evidence type="ECO:0000313" key="2">
    <source>
        <dbReference type="Proteomes" id="UP000321523"/>
    </source>
</evidence>
<protein>
    <submittedName>
        <fullName evidence="1">Uncharacterized protein</fullName>
    </submittedName>
</protein>
<gene>
    <name evidence="1" type="ORF">SAE02_42020</name>
</gene>
<comment type="caution">
    <text evidence="1">The sequence shown here is derived from an EMBL/GenBank/DDBJ whole genome shotgun (WGS) entry which is preliminary data.</text>
</comment>
<evidence type="ECO:0000313" key="1">
    <source>
        <dbReference type="EMBL" id="GEO40054.1"/>
    </source>
</evidence>
<dbReference type="Proteomes" id="UP000321523">
    <property type="component" value="Unassembled WGS sequence"/>
</dbReference>
<accession>A0A512DUA2</accession>
<dbReference type="EMBL" id="BJYZ01000019">
    <property type="protein sequence ID" value="GEO40054.1"/>
    <property type="molecule type" value="Genomic_DNA"/>
</dbReference>
<keyword evidence="2" id="KW-1185">Reference proteome</keyword>
<organism evidence="1 2">
    <name type="scientific">Skermanella aerolata</name>
    <dbReference type="NCBI Taxonomy" id="393310"/>
    <lineage>
        <taxon>Bacteria</taxon>
        <taxon>Pseudomonadati</taxon>
        <taxon>Pseudomonadota</taxon>
        <taxon>Alphaproteobacteria</taxon>
        <taxon>Rhodospirillales</taxon>
        <taxon>Azospirillaceae</taxon>
        <taxon>Skermanella</taxon>
    </lineage>
</organism>
<reference evidence="1 2" key="1">
    <citation type="submission" date="2019-07" db="EMBL/GenBank/DDBJ databases">
        <title>Whole genome shotgun sequence of Skermanella aerolata NBRC 106429.</title>
        <authorList>
            <person name="Hosoyama A."/>
            <person name="Uohara A."/>
            <person name="Ohji S."/>
            <person name="Ichikawa N."/>
        </authorList>
    </citation>
    <scope>NUCLEOTIDE SEQUENCE [LARGE SCALE GENOMIC DNA]</scope>
    <source>
        <strain evidence="1 2">NBRC 106429</strain>
    </source>
</reference>
<proteinExistence type="predicted"/>